<evidence type="ECO:0000313" key="3">
    <source>
        <dbReference type="Proteomes" id="UP000183413"/>
    </source>
</evidence>
<gene>
    <name evidence="2" type="ORF">SAMN04489713_11097</name>
</gene>
<protein>
    <recommendedName>
        <fullName evidence="4">Solute:sodium symporter small subunit</fullName>
    </recommendedName>
</protein>
<dbReference type="Proteomes" id="UP000183413">
    <property type="component" value="Unassembled WGS sequence"/>
</dbReference>
<dbReference type="RefSeq" id="WP_075022565.1">
    <property type="nucleotide sequence ID" value="NZ_CP083237.1"/>
</dbReference>
<feature type="transmembrane region" description="Helical" evidence="1">
    <location>
        <begin position="49"/>
        <end position="71"/>
    </location>
</feature>
<dbReference type="EMBL" id="FOVH01000010">
    <property type="protein sequence ID" value="SFO87142.1"/>
    <property type="molecule type" value="Genomic_DNA"/>
</dbReference>
<keyword evidence="1" id="KW-1133">Transmembrane helix</keyword>
<keyword evidence="1" id="KW-0472">Membrane</keyword>
<dbReference type="AlphaFoldDB" id="A0A1I5KQH8"/>
<keyword evidence="1" id="KW-0812">Transmembrane</keyword>
<proteinExistence type="predicted"/>
<accession>A0A1I5KQH8</accession>
<sequence length="79" mass="8326">MARADDGTGGSHKNMVFGVLFGIGLVVALLPPIYIWAGEQHSNLLGLPLSVLYMFGVSGYVTAVCAALYVVELARGELD</sequence>
<organism evidence="2 3">
    <name type="scientific">Actinomadura madurae</name>
    <dbReference type="NCBI Taxonomy" id="1993"/>
    <lineage>
        <taxon>Bacteria</taxon>
        <taxon>Bacillati</taxon>
        <taxon>Actinomycetota</taxon>
        <taxon>Actinomycetes</taxon>
        <taxon>Streptosporangiales</taxon>
        <taxon>Thermomonosporaceae</taxon>
        <taxon>Actinomadura</taxon>
    </lineage>
</organism>
<evidence type="ECO:0000256" key="1">
    <source>
        <dbReference type="SAM" id="Phobius"/>
    </source>
</evidence>
<dbReference type="InParanoid" id="A0A1I5KQH8"/>
<dbReference type="GeneID" id="99650619"/>
<name>A0A1I5KQH8_9ACTN</name>
<feature type="transmembrane region" description="Helical" evidence="1">
    <location>
        <begin position="15"/>
        <end position="37"/>
    </location>
</feature>
<dbReference type="STRING" id="1993.SAMN04489713_11097"/>
<evidence type="ECO:0008006" key="4">
    <source>
        <dbReference type="Google" id="ProtNLM"/>
    </source>
</evidence>
<evidence type="ECO:0000313" key="2">
    <source>
        <dbReference type="EMBL" id="SFO87142.1"/>
    </source>
</evidence>
<reference evidence="2 3" key="1">
    <citation type="submission" date="2016-10" db="EMBL/GenBank/DDBJ databases">
        <authorList>
            <person name="de Groot N.N."/>
        </authorList>
    </citation>
    <scope>NUCLEOTIDE SEQUENCE [LARGE SCALE GENOMIC DNA]</scope>
    <source>
        <strain evidence="2 3">DSM 43067</strain>
    </source>
</reference>
<keyword evidence="3" id="KW-1185">Reference proteome</keyword>